<evidence type="ECO:0000313" key="8">
    <source>
        <dbReference type="Proteomes" id="UP000430120"/>
    </source>
</evidence>
<keyword evidence="3" id="KW-0378">Hydrolase</keyword>
<feature type="signal peptide" evidence="5">
    <location>
        <begin position="1"/>
        <end position="28"/>
    </location>
</feature>
<name>A0A643F8U4_IDEDE</name>
<sequence length="163" mass="17918">MSPILRRSVIAALCGTALSLLSLPAAQAQDAPSIAPLPDGMVAIHYHRPDGNYDGWGVHLWESYEKVENGKVVGGKSKSDQPIMGITWMNPLKPTGQDGFGAYWQVKADEFRNGKYNYIIHKGDSKDCTKDSQWFSTQGPQIFINQGDCTAYLSAEDAIKARK</sequence>
<dbReference type="InterPro" id="IPR005323">
    <property type="entry name" value="CBM41_pullulanase"/>
</dbReference>
<protein>
    <submittedName>
        <fullName evidence="7">Pullulanase</fullName>
    </submittedName>
</protein>
<evidence type="ECO:0000313" key="7">
    <source>
        <dbReference type="EMBL" id="KAB0577094.1"/>
    </source>
</evidence>
<dbReference type="CDD" id="cd10315">
    <property type="entry name" value="CBM41_pullulanase"/>
    <property type="match status" value="1"/>
</dbReference>
<feature type="chain" id="PRO_5024800525" evidence="5">
    <location>
        <begin position="29"/>
        <end position="163"/>
    </location>
</feature>
<comment type="caution">
    <text evidence="7">The sequence shown here is derived from an EMBL/GenBank/DDBJ whole genome shotgun (WGS) entry which is preliminary data.</text>
</comment>
<dbReference type="Pfam" id="PF03714">
    <property type="entry name" value="PUD"/>
    <property type="match status" value="1"/>
</dbReference>
<gene>
    <name evidence="7" type="ORF">F7Q92_16900</name>
</gene>
<feature type="domain" description="Pullulanase carbohydrate-binding module 41" evidence="6">
    <location>
        <begin position="42"/>
        <end position="152"/>
    </location>
</feature>
<dbReference type="AlphaFoldDB" id="A0A643F8U4"/>
<dbReference type="InterPro" id="IPR006311">
    <property type="entry name" value="TAT_signal"/>
</dbReference>
<keyword evidence="8" id="KW-1185">Reference proteome</keyword>
<accession>A0A643F8U4</accession>
<dbReference type="RefSeq" id="WP_151125269.1">
    <property type="nucleotide sequence ID" value="NZ_CP088082.1"/>
</dbReference>
<evidence type="ECO:0000256" key="3">
    <source>
        <dbReference type="ARBA" id="ARBA00022801"/>
    </source>
</evidence>
<dbReference type="OrthoDB" id="8906203at2"/>
<proteinExistence type="inferred from homology"/>
<reference evidence="7 8" key="1">
    <citation type="submission" date="2019-09" db="EMBL/GenBank/DDBJ databases">
        <title>Draft genome sequences of 48 bacterial type strains from the CCUG.</title>
        <authorList>
            <person name="Tunovic T."/>
            <person name="Pineiro-Iglesias B."/>
            <person name="Unosson C."/>
            <person name="Inganas E."/>
            <person name="Ohlen M."/>
            <person name="Cardew S."/>
            <person name="Jensie-Markopoulos S."/>
            <person name="Salva-Serra F."/>
            <person name="Jaen-Luchoro D."/>
            <person name="Karlsson R."/>
            <person name="Svensson-Stadler L."/>
            <person name="Chun J."/>
            <person name="Moore E."/>
        </authorList>
    </citation>
    <scope>NUCLEOTIDE SEQUENCE [LARGE SCALE GENOMIC DNA]</scope>
    <source>
        <strain evidence="7 8">CCUG 30977</strain>
    </source>
</reference>
<dbReference type="InterPro" id="IPR013784">
    <property type="entry name" value="Carb-bd-like_fold"/>
</dbReference>
<dbReference type="SUPFAM" id="SSF49452">
    <property type="entry name" value="Starch-binding domain-like"/>
    <property type="match status" value="1"/>
</dbReference>
<evidence type="ECO:0000256" key="1">
    <source>
        <dbReference type="ARBA" id="ARBA00008061"/>
    </source>
</evidence>
<dbReference type="GO" id="GO:0030246">
    <property type="term" value="F:carbohydrate binding"/>
    <property type="evidence" value="ECO:0007669"/>
    <property type="project" value="InterPro"/>
</dbReference>
<keyword evidence="2 5" id="KW-0732">Signal</keyword>
<evidence type="ECO:0000256" key="2">
    <source>
        <dbReference type="ARBA" id="ARBA00022729"/>
    </source>
</evidence>
<evidence type="ECO:0000256" key="4">
    <source>
        <dbReference type="ARBA" id="ARBA00023295"/>
    </source>
</evidence>
<dbReference type="Gene3D" id="2.60.40.1110">
    <property type="match status" value="1"/>
</dbReference>
<organism evidence="7 8">
    <name type="scientific">Ideonella dechloratans</name>
    <dbReference type="NCBI Taxonomy" id="36863"/>
    <lineage>
        <taxon>Bacteria</taxon>
        <taxon>Pseudomonadati</taxon>
        <taxon>Pseudomonadota</taxon>
        <taxon>Betaproteobacteria</taxon>
        <taxon>Burkholderiales</taxon>
        <taxon>Sphaerotilaceae</taxon>
        <taxon>Ideonella</taxon>
    </lineage>
</organism>
<comment type="similarity">
    <text evidence="1">Belongs to the glycosyl hydrolase 13 family.</text>
</comment>
<evidence type="ECO:0000259" key="6">
    <source>
        <dbReference type="Pfam" id="PF03714"/>
    </source>
</evidence>
<dbReference type="Proteomes" id="UP000430120">
    <property type="component" value="Unassembled WGS sequence"/>
</dbReference>
<evidence type="ECO:0000256" key="5">
    <source>
        <dbReference type="SAM" id="SignalP"/>
    </source>
</evidence>
<dbReference type="GO" id="GO:0005975">
    <property type="term" value="P:carbohydrate metabolic process"/>
    <property type="evidence" value="ECO:0007669"/>
    <property type="project" value="InterPro"/>
</dbReference>
<keyword evidence="4" id="KW-0326">Glycosidase</keyword>
<dbReference type="PROSITE" id="PS51318">
    <property type="entry name" value="TAT"/>
    <property type="match status" value="1"/>
</dbReference>
<dbReference type="GO" id="GO:0016798">
    <property type="term" value="F:hydrolase activity, acting on glycosyl bonds"/>
    <property type="evidence" value="ECO:0007669"/>
    <property type="project" value="UniProtKB-KW"/>
</dbReference>
<dbReference type="EMBL" id="VZPB01000050">
    <property type="protein sequence ID" value="KAB0577094.1"/>
    <property type="molecule type" value="Genomic_DNA"/>
</dbReference>